<dbReference type="OrthoDB" id="9782820at2"/>
<reference evidence="2 3" key="1">
    <citation type="submission" date="2018-05" db="EMBL/GenBank/DDBJ databases">
        <title>Genomic Encyclopedia of Type Strains, Phase IV (KMG-IV): sequencing the most valuable type-strain genomes for metagenomic binning, comparative biology and taxonomic classification.</title>
        <authorList>
            <person name="Goeker M."/>
        </authorList>
    </citation>
    <scope>NUCLEOTIDE SEQUENCE [LARGE SCALE GENOMIC DNA]</scope>
    <source>
        <strain evidence="2 3">DSM 23606</strain>
    </source>
</reference>
<evidence type="ECO:0000313" key="2">
    <source>
        <dbReference type="EMBL" id="PWV59033.1"/>
    </source>
</evidence>
<feature type="domain" description="AMMECR1" evidence="1">
    <location>
        <begin position="9"/>
        <end position="190"/>
    </location>
</feature>
<dbReference type="Gene3D" id="3.30.1490.150">
    <property type="entry name" value="Hypothetical protein ph0010, domain 2"/>
    <property type="match status" value="1"/>
</dbReference>
<dbReference type="InterPro" id="IPR036071">
    <property type="entry name" value="AMMECR1_dom_sf"/>
</dbReference>
<dbReference type="AlphaFoldDB" id="A0A317MRK7"/>
<proteinExistence type="predicted"/>
<gene>
    <name evidence="2" type="ORF">C7443_11231</name>
</gene>
<dbReference type="NCBIfam" id="TIGR00296">
    <property type="entry name" value="TIGR00296 family protein"/>
    <property type="match status" value="1"/>
</dbReference>
<name>A0A317MRK7_9GAMM</name>
<comment type="caution">
    <text evidence="2">The sequence shown here is derived from an EMBL/GenBank/DDBJ whole genome shotgun (WGS) entry which is preliminary data.</text>
</comment>
<dbReference type="PANTHER" id="PTHR13016">
    <property type="entry name" value="AMMECR1 HOMOLOG"/>
    <property type="match status" value="1"/>
</dbReference>
<dbReference type="InterPro" id="IPR027485">
    <property type="entry name" value="AMMECR1_N"/>
</dbReference>
<dbReference type="InterPro" id="IPR027623">
    <property type="entry name" value="AmmeMemoSam_A"/>
</dbReference>
<protein>
    <recommendedName>
        <fullName evidence="1">AMMECR1 domain-containing protein</fullName>
    </recommendedName>
</protein>
<dbReference type="Proteomes" id="UP000246569">
    <property type="component" value="Unassembled WGS sequence"/>
</dbReference>
<dbReference type="PANTHER" id="PTHR13016:SF0">
    <property type="entry name" value="AMME SYNDROME CANDIDATE GENE 1 PROTEIN"/>
    <property type="match status" value="1"/>
</dbReference>
<evidence type="ECO:0000259" key="1">
    <source>
        <dbReference type="PROSITE" id="PS51112"/>
    </source>
</evidence>
<dbReference type="InterPro" id="IPR002733">
    <property type="entry name" value="AMMECR1_domain"/>
</dbReference>
<dbReference type="PROSITE" id="PS51112">
    <property type="entry name" value="AMMECR1"/>
    <property type="match status" value="1"/>
</dbReference>
<keyword evidence="3" id="KW-1185">Reference proteome</keyword>
<dbReference type="Pfam" id="PF01871">
    <property type="entry name" value="AMMECR1"/>
    <property type="match status" value="1"/>
</dbReference>
<sequence>MNPESLSPPLRATLLGLARATIDHGIRERGLPQVNIEDYPQALRDVRSTFVTLEIDDELRGCIGSLEAREPLVADVVHHAYAAAFDDPRFPPVRLDELPRLHISISVLHPAEALHVHTQDELLHMLRPDIDGLILDYPNHRATFLPTVWKALPDPLRFVRNLKRKAGLTESFWSPELKLSRYTTESFGEP</sequence>
<evidence type="ECO:0000313" key="3">
    <source>
        <dbReference type="Proteomes" id="UP000246569"/>
    </source>
</evidence>
<dbReference type="InterPro" id="IPR023473">
    <property type="entry name" value="AMMECR1"/>
</dbReference>
<dbReference type="SUPFAM" id="SSF143447">
    <property type="entry name" value="AMMECR1-like"/>
    <property type="match status" value="1"/>
</dbReference>
<dbReference type="RefSeq" id="WP_110019815.1">
    <property type="nucleotide sequence ID" value="NZ_QGTJ01000012.1"/>
</dbReference>
<accession>A0A317MRK7</accession>
<dbReference type="Gene3D" id="3.30.700.20">
    <property type="entry name" value="Hypothetical protein ph0010, domain 1"/>
    <property type="match status" value="1"/>
</dbReference>
<dbReference type="EMBL" id="QGTJ01000012">
    <property type="protein sequence ID" value="PWV59033.1"/>
    <property type="molecule type" value="Genomic_DNA"/>
</dbReference>
<dbReference type="NCBIfam" id="TIGR04335">
    <property type="entry name" value="AmmeMemoSam_A"/>
    <property type="match status" value="1"/>
</dbReference>
<organism evidence="2 3">
    <name type="scientific">Plasticicumulans acidivorans</name>
    <dbReference type="NCBI Taxonomy" id="886464"/>
    <lineage>
        <taxon>Bacteria</taxon>
        <taxon>Pseudomonadati</taxon>
        <taxon>Pseudomonadota</taxon>
        <taxon>Gammaproteobacteria</taxon>
        <taxon>Candidatus Competibacteraceae</taxon>
        <taxon>Plasticicumulans</taxon>
    </lineage>
</organism>